<dbReference type="RefSeq" id="WP_096408076.1">
    <property type="nucleotide sequence ID" value="NZ_AP014598.1"/>
</dbReference>
<keyword evidence="2" id="KW-0732">Signal</keyword>
<proteinExistence type="predicted"/>
<dbReference type="Proteomes" id="UP000217431">
    <property type="component" value="Chromosome II"/>
</dbReference>
<sequence length="355" mass="39934">MKKFFLTITLALVAVLVSAQVRVKAVLDSAKILIGEPTHWSVVVDAPKGAKVAYAHFADTTNVPRGIEVMEQHIDTVRNGNAYTLAFRRTLTAWDARNYELPAVTVQVDGKDYTTDKLAFDVEEVKVDTAATAPARPNDGIQKPPFQLSEWLPYYGLCVLALLLLAVAYAISLRLKNQKPLVKRRQPERKLLPHEKAMRAIEQVKTQNSGTDNADEKAYYTALTDILREYLEDRFGIKAMEMTSAEIVETLRRESNSESNAELERVFATADLVKFAKYSTQDNEKNYYLGNVVDYIEETKAGYQPPQEPTLSAAEQEDLRNQRMRRILRWCKYAAIVAALALAAIAAWGITELMN</sequence>
<keyword evidence="1" id="KW-0472">Membrane</keyword>
<organism evidence="3 4">
    <name type="scientific">Prevotella intermedia</name>
    <dbReference type="NCBI Taxonomy" id="28131"/>
    <lineage>
        <taxon>Bacteria</taxon>
        <taxon>Pseudomonadati</taxon>
        <taxon>Bacteroidota</taxon>
        <taxon>Bacteroidia</taxon>
        <taxon>Bacteroidales</taxon>
        <taxon>Prevotellaceae</taxon>
        <taxon>Prevotella</taxon>
    </lineage>
</organism>
<feature type="signal peptide" evidence="2">
    <location>
        <begin position="1"/>
        <end position="19"/>
    </location>
</feature>
<dbReference type="STRING" id="28131.BWX40_10920"/>
<evidence type="ECO:0000256" key="2">
    <source>
        <dbReference type="SAM" id="SignalP"/>
    </source>
</evidence>
<evidence type="ECO:0000313" key="3">
    <source>
        <dbReference type="EMBL" id="BAU18643.1"/>
    </source>
</evidence>
<feature type="transmembrane region" description="Helical" evidence="1">
    <location>
        <begin position="330"/>
        <end position="350"/>
    </location>
</feature>
<feature type="chain" id="PRO_5006619990" description="DUF4381 domain-containing protein" evidence="2">
    <location>
        <begin position="20"/>
        <end position="355"/>
    </location>
</feature>
<dbReference type="EMBL" id="AP014598">
    <property type="protein sequence ID" value="BAU18643.1"/>
    <property type="molecule type" value="Genomic_DNA"/>
</dbReference>
<keyword evidence="1" id="KW-1133">Transmembrane helix</keyword>
<evidence type="ECO:0000256" key="1">
    <source>
        <dbReference type="SAM" id="Phobius"/>
    </source>
</evidence>
<feature type="transmembrane region" description="Helical" evidence="1">
    <location>
        <begin position="151"/>
        <end position="175"/>
    </location>
</feature>
<dbReference type="AlphaFoldDB" id="A0A0S3UMF2"/>
<accession>A0A0S3UMF2</accession>
<evidence type="ECO:0000313" key="4">
    <source>
        <dbReference type="Proteomes" id="UP000217431"/>
    </source>
</evidence>
<evidence type="ECO:0008006" key="5">
    <source>
        <dbReference type="Google" id="ProtNLM"/>
    </source>
</evidence>
<gene>
    <name evidence="3" type="ORF">PIOMA14_II_0138</name>
</gene>
<name>A0A0S3UMF2_PREIN</name>
<reference evidence="3 4" key="1">
    <citation type="journal article" date="2016" name="DNA Res.">
        <title>The complete genome sequencing of Prevotella intermedia strain OMA14 and a subsequent fine-scale, intra-species genomic comparison reveal an unusual amplification of conjugative and mobile transposons and identify a novel Prevotella-lineage-specific repeat.</title>
        <authorList>
            <person name="Naito M."/>
            <person name="Ogura Y."/>
            <person name="Itoh T."/>
            <person name="Shoji M."/>
            <person name="Okamoto M."/>
            <person name="Hayashi T."/>
            <person name="Nakayama K."/>
        </authorList>
    </citation>
    <scope>NUCLEOTIDE SEQUENCE [LARGE SCALE GENOMIC DNA]</scope>
    <source>
        <strain evidence="3 4">OMA14</strain>
    </source>
</reference>
<protein>
    <recommendedName>
        <fullName evidence="5">DUF4381 domain-containing protein</fullName>
    </recommendedName>
</protein>
<keyword evidence="1" id="KW-0812">Transmembrane</keyword>